<dbReference type="Proteomes" id="UP000297245">
    <property type="component" value="Unassembled WGS sequence"/>
</dbReference>
<keyword evidence="3" id="KW-1185">Reference proteome</keyword>
<dbReference type="PANTHER" id="PTHR21310">
    <property type="entry name" value="AMINOGLYCOSIDE PHOSPHOTRANSFERASE-RELATED-RELATED"/>
    <property type="match status" value="1"/>
</dbReference>
<protein>
    <recommendedName>
        <fullName evidence="1">Aminoglycoside phosphotransferase domain-containing protein</fullName>
    </recommendedName>
</protein>
<accession>A0A4S8M375</accession>
<name>A0A4S8M375_DENBC</name>
<gene>
    <name evidence="2" type="ORF">K435DRAFT_633701</name>
</gene>
<feature type="non-terminal residue" evidence="2">
    <location>
        <position position="84"/>
    </location>
</feature>
<evidence type="ECO:0000313" key="2">
    <source>
        <dbReference type="EMBL" id="THU96138.1"/>
    </source>
</evidence>
<organism evidence="2 3">
    <name type="scientific">Dendrothele bispora (strain CBS 962.96)</name>
    <dbReference type="NCBI Taxonomy" id="1314807"/>
    <lineage>
        <taxon>Eukaryota</taxon>
        <taxon>Fungi</taxon>
        <taxon>Dikarya</taxon>
        <taxon>Basidiomycota</taxon>
        <taxon>Agaricomycotina</taxon>
        <taxon>Agaricomycetes</taxon>
        <taxon>Agaricomycetidae</taxon>
        <taxon>Agaricales</taxon>
        <taxon>Agaricales incertae sedis</taxon>
        <taxon>Dendrothele</taxon>
    </lineage>
</organism>
<evidence type="ECO:0000259" key="1">
    <source>
        <dbReference type="Pfam" id="PF01636"/>
    </source>
</evidence>
<dbReference type="AlphaFoldDB" id="A0A4S8M375"/>
<dbReference type="Gene3D" id="3.90.1200.10">
    <property type="match status" value="1"/>
</dbReference>
<dbReference type="InterPro" id="IPR011009">
    <property type="entry name" value="Kinase-like_dom_sf"/>
</dbReference>
<sequence>FPRNCGVHFAHMDLVPRNIIVDGKKITGIIDWELAEFYPEYWEYARMHDPDSMTPGWDHLLRMIFPGEQREAEINALCKLESEL</sequence>
<feature type="domain" description="Aminoglycoside phosphotransferase" evidence="1">
    <location>
        <begin position="9"/>
        <end position="65"/>
    </location>
</feature>
<dbReference type="InterPro" id="IPR051678">
    <property type="entry name" value="AGP_Transferase"/>
</dbReference>
<dbReference type="SUPFAM" id="SSF56112">
    <property type="entry name" value="Protein kinase-like (PK-like)"/>
    <property type="match status" value="1"/>
</dbReference>
<evidence type="ECO:0000313" key="3">
    <source>
        <dbReference type="Proteomes" id="UP000297245"/>
    </source>
</evidence>
<dbReference type="InterPro" id="IPR002575">
    <property type="entry name" value="Aminoglycoside_PTrfase"/>
</dbReference>
<reference evidence="2 3" key="1">
    <citation type="journal article" date="2019" name="Nat. Ecol. Evol.">
        <title>Megaphylogeny resolves global patterns of mushroom evolution.</title>
        <authorList>
            <person name="Varga T."/>
            <person name="Krizsan K."/>
            <person name="Foldi C."/>
            <person name="Dima B."/>
            <person name="Sanchez-Garcia M."/>
            <person name="Sanchez-Ramirez S."/>
            <person name="Szollosi G.J."/>
            <person name="Szarkandi J.G."/>
            <person name="Papp V."/>
            <person name="Albert L."/>
            <person name="Andreopoulos W."/>
            <person name="Angelini C."/>
            <person name="Antonin V."/>
            <person name="Barry K.W."/>
            <person name="Bougher N.L."/>
            <person name="Buchanan P."/>
            <person name="Buyck B."/>
            <person name="Bense V."/>
            <person name="Catcheside P."/>
            <person name="Chovatia M."/>
            <person name="Cooper J."/>
            <person name="Damon W."/>
            <person name="Desjardin D."/>
            <person name="Finy P."/>
            <person name="Geml J."/>
            <person name="Haridas S."/>
            <person name="Hughes K."/>
            <person name="Justo A."/>
            <person name="Karasinski D."/>
            <person name="Kautmanova I."/>
            <person name="Kiss B."/>
            <person name="Kocsube S."/>
            <person name="Kotiranta H."/>
            <person name="LaButti K.M."/>
            <person name="Lechner B.E."/>
            <person name="Liimatainen K."/>
            <person name="Lipzen A."/>
            <person name="Lukacs Z."/>
            <person name="Mihaltcheva S."/>
            <person name="Morgado L.N."/>
            <person name="Niskanen T."/>
            <person name="Noordeloos M.E."/>
            <person name="Ohm R.A."/>
            <person name="Ortiz-Santana B."/>
            <person name="Ovrebo C."/>
            <person name="Racz N."/>
            <person name="Riley R."/>
            <person name="Savchenko A."/>
            <person name="Shiryaev A."/>
            <person name="Soop K."/>
            <person name="Spirin V."/>
            <person name="Szebenyi C."/>
            <person name="Tomsovsky M."/>
            <person name="Tulloss R.E."/>
            <person name="Uehling J."/>
            <person name="Grigoriev I.V."/>
            <person name="Vagvolgyi C."/>
            <person name="Papp T."/>
            <person name="Martin F.M."/>
            <person name="Miettinen O."/>
            <person name="Hibbett D.S."/>
            <person name="Nagy L.G."/>
        </authorList>
    </citation>
    <scope>NUCLEOTIDE SEQUENCE [LARGE SCALE GENOMIC DNA]</scope>
    <source>
        <strain evidence="2 3">CBS 962.96</strain>
    </source>
</reference>
<proteinExistence type="predicted"/>
<feature type="non-terminal residue" evidence="2">
    <location>
        <position position="1"/>
    </location>
</feature>
<dbReference type="OrthoDB" id="5598852at2759"/>
<dbReference type="PANTHER" id="PTHR21310:SF58">
    <property type="entry name" value="AMINOGLYCOSIDE PHOSPHOTRANSFERASE DOMAIN-CONTAINING PROTEIN"/>
    <property type="match status" value="1"/>
</dbReference>
<dbReference type="EMBL" id="ML179183">
    <property type="protein sequence ID" value="THU96138.1"/>
    <property type="molecule type" value="Genomic_DNA"/>
</dbReference>
<dbReference type="Pfam" id="PF01636">
    <property type="entry name" value="APH"/>
    <property type="match status" value="1"/>
</dbReference>